<dbReference type="InterPro" id="IPR019734">
    <property type="entry name" value="TPR_rpt"/>
</dbReference>
<dbReference type="SMART" id="SM00028">
    <property type="entry name" value="TPR"/>
    <property type="match status" value="3"/>
</dbReference>
<evidence type="ECO:0000256" key="2">
    <source>
        <dbReference type="SAM" id="MobiDB-lite"/>
    </source>
</evidence>
<keyword evidence="3" id="KW-0812">Transmembrane</keyword>
<dbReference type="Gene3D" id="1.25.40.10">
    <property type="entry name" value="Tetratricopeptide repeat domain"/>
    <property type="match status" value="1"/>
</dbReference>
<keyword evidence="3" id="KW-0472">Membrane</keyword>
<keyword evidence="1" id="KW-0802">TPR repeat</keyword>
<feature type="compositionally biased region" description="Polar residues" evidence="2">
    <location>
        <begin position="499"/>
        <end position="509"/>
    </location>
</feature>
<dbReference type="PROSITE" id="PS50005">
    <property type="entry name" value="TPR"/>
    <property type="match status" value="1"/>
</dbReference>
<evidence type="ECO:0000256" key="1">
    <source>
        <dbReference type="PROSITE-ProRule" id="PRU00339"/>
    </source>
</evidence>
<reference evidence="4" key="2">
    <citation type="submission" date="2020-08" db="EMBL/GenBank/DDBJ databases">
        <title>Plant Genome Project.</title>
        <authorList>
            <person name="Zhang R.-G."/>
        </authorList>
    </citation>
    <scope>NUCLEOTIDE SEQUENCE</scope>
    <source>
        <strain evidence="4">Huo1</strain>
        <tissue evidence="4">Leaf</tissue>
    </source>
</reference>
<dbReference type="PANTHER" id="PTHR48433:SF1">
    <property type="entry name" value="OUTER ENVELOPE PROTEIN 61-LIKE"/>
    <property type="match status" value="1"/>
</dbReference>
<feature type="region of interest" description="Disordered" evidence="2">
    <location>
        <begin position="443"/>
        <end position="468"/>
    </location>
</feature>
<keyword evidence="3" id="KW-1133">Transmembrane helix</keyword>
<dbReference type="AlphaFoldDB" id="A0A8X8YHR8"/>
<evidence type="ECO:0000313" key="5">
    <source>
        <dbReference type="Proteomes" id="UP000298416"/>
    </source>
</evidence>
<dbReference type="InterPro" id="IPR053319">
    <property type="entry name" value="OEP61"/>
</dbReference>
<gene>
    <name evidence="4" type="ORF">SASPL_104327</name>
</gene>
<evidence type="ECO:0000256" key="3">
    <source>
        <dbReference type="SAM" id="Phobius"/>
    </source>
</evidence>
<evidence type="ECO:0008006" key="6">
    <source>
        <dbReference type="Google" id="ProtNLM"/>
    </source>
</evidence>
<feature type="region of interest" description="Disordered" evidence="2">
    <location>
        <begin position="299"/>
        <end position="320"/>
    </location>
</feature>
<name>A0A8X8YHR8_SALSN</name>
<feature type="repeat" description="TPR" evidence="1">
    <location>
        <begin position="180"/>
        <end position="213"/>
    </location>
</feature>
<protein>
    <recommendedName>
        <fullName evidence="6">Outer envelope protein 61</fullName>
    </recommendedName>
</protein>
<dbReference type="Proteomes" id="UP000298416">
    <property type="component" value="Unassembled WGS sequence"/>
</dbReference>
<feature type="compositionally biased region" description="Low complexity" evidence="2">
    <location>
        <begin position="448"/>
        <end position="458"/>
    </location>
</feature>
<dbReference type="SUPFAM" id="SSF48452">
    <property type="entry name" value="TPR-like"/>
    <property type="match status" value="1"/>
</dbReference>
<organism evidence="4">
    <name type="scientific">Salvia splendens</name>
    <name type="common">Scarlet sage</name>
    <dbReference type="NCBI Taxonomy" id="180675"/>
    <lineage>
        <taxon>Eukaryota</taxon>
        <taxon>Viridiplantae</taxon>
        <taxon>Streptophyta</taxon>
        <taxon>Embryophyta</taxon>
        <taxon>Tracheophyta</taxon>
        <taxon>Spermatophyta</taxon>
        <taxon>Magnoliopsida</taxon>
        <taxon>eudicotyledons</taxon>
        <taxon>Gunneridae</taxon>
        <taxon>Pentapetalae</taxon>
        <taxon>asterids</taxon>
        <taxon>lamiids</taxon>
        <taxon>Lamiales</taxon>
        <taxon>Lamiaceae</taxon>
        <taxon>Nepetoideae</taxon>
        <taxon>Mentheae</taxon>
        <taxon>Salviinae</taxon>
        <taxon>Salvia</taxon>
        <taxon>Salvia subgen. Calosphace</taxon>
        <taxon>core Calosphace</taxon>
    </lineage>
</organism>
<accession>A0A8X8YHR8</accession>
<dbReference type="EMBL" id="PNBA02000002">
    <property type="protein sequence ID" value="KAG6432741.1"/>
    <property type="molecule type" value="Genomic_DNA"/>
</dbReference>
<proteinExistence type="predicted"/>
<feature type="transmembrane region" description="Helical" evidence="3">
    <location>
        <begin position="643"/>
        <end position="663"/>
    </location>
</feature>
<dbReference type="PANTHER" id="PTHR48433">
    <property type="entry name" value="OUTER ENVELOPE PROTEIN 61-LIKE"/>
    <property type="match status" value="1"/>
</dbReference>
<sequence length="666" mass="73552">MFNGMMDPELIRMAQEQMSRMSPAELARIQQQMMSNPDLMRMATEGMQNLNTEDFKHAAEQLKHTRPEDMAEIGEKMANASPEELAAMRVRMDAQVSYEINGAEMLKKQGNELHSQGKYTLALEKYMRAKKNLKDIPTSKGRNLLLACSLNMMSCYLKTKQYEECIGEGTEVLAYDAMNPKALYRRGQAYKELGKLGEAVSDLTKAHEVSLGDETIADSLMYCIYLEAEERLNKGGRTHSRGMQYAACLYFSFHVLIDTPGNNVDLCAIYHLTLGVVIEDITEEATVLSDNCENLTSESSLLSQEGTTQSKSSQSASIVEPQSTNNDYFKALKDDPESIRSFQNFISQSDPETLSAMNGGKVEGVSPEMIKTATDVIGKMSPEELNNMFQLASSFQGQKNGGSFTPGPTPPDLSPDMLKTATDLMAKTPPEDLQKMFEMASSLKGNEAASSPSAGFPGSVPPNLTPDMLKMATDMMNKMPPDERQKMFEMASSIRGQERPSSTTVNNGLRSDEFKTQDNLKVNGSDAGESSSSQHLNSSSSQSGFLNSGGDLQEQMRNQLKDPAMQQFDFNVVINDENMSPDTMANMSEQFGFKLSREDAEKAQQAMSSLSPDTLDTMMKWGGRIQSGVEGAKKTKNFFLGRSGLLLAIFMLLLAVILHWFGWVGK</sequence>
<feature type="region of interest" description="Disordered" evidence="2">
    <location>
        <begin position="492"/>
        <end position="550"/>
    </location>
</feature>
<comment type="caution">
    <text evidence="4">The sequence shown here is derived from an EMBL/GenBank/DDBJ whole genome shotgun (WGS) entry which is preliminary data.</text>
</comment>
<dbReference type="InterPro" id="IPR011990">
    <property type="entry name" value="TPR-like_helical_dom_sf"/>
</dbReference>
<evidence type="ECO:0000313" key="4">
    <source>
        <dbReference type="EMBL" id="KAG6432741.1"/>
    </source>
</evidence>
<feature type="compositionally biased region" description="Low complexity" evidence="2">
    <location>
        <begin position="530"/>
        <end position="549"/>
    </location>
</feature>
<keyword evidence="5" id="KW-1185">Reference proteome</keyword>
<reference evidence="4" key="1">
    <citation type="submission" date="2018-01" db="EMBL/GenBank/DDBJ databases">
        <authorList>
            <person name="Mao J.F."/>
        </authorList>
    </citation>
    <scope>NUCLEOTIDE SEQUENCE</scope>
    <source>
        <strain evidence="4">Huo1</strain>
        <tissue evidence="4">Leaf</tissue>
    </source>
</reference>